<comment type="caution">
    <text evidence="1">The sequence shown here is derived from an EMBL/GenBank/DDBJ whole genome shotgun (WGS) entry which is preliminary data.</text>
</comment>
<evidence type="ECO:0000313" key="1">
    <source>
        <dbReference type="EMBL" id="KTF07496.1"/>
    </source>
</evidence>
<accession>A0A1B6NVL7</accession>
<name>A0A1B6NVL7_9ZZZZ</name>
<sequence length="38" mass="4682">MNNYCILLPKMRYAVSTRSLRNSTRKSVKYRHLLLYKY</sequence>
<protein>
    <submittedName>
        <fullName evidence="1">Uncharacterized protein</fullName>
    </submittedName>
</protein>
<dbReference type="EMBL" id="AYSL01000505">
    <property type="protein sequence ID" value="KTF07496.1"/>
    <property type="molecule type" value="Genomic_DNA"/>
</dbReference>
<gene>
    <name evidence="1" type="ORF">MGSAQ_001009</name>
</gene>
<proteinExistence type="predicted"/>
<reference evidence="1" key="1">
    <citation type="submission" date="2013-11" db="EMBL/GenBank/DDBJ databases">
        <title>Microbial diversity, functional groups and degradation webs in Northern and Southern Mediterranean and Red Sea marine crude oil polluted sites.</title>
        <authorList>
            <person name="Daffonchio D."/>
            <person name="Mapelli F."/>
            <person name="Ferrer M."/>
            <person name="Richter M."/>
            <person name="Cherif A."/>
            <person name="Malkawi H.I."/>
            <person name="Yakimov M.M."/>
            <person name="Abdel-Fattah Y.R."/>
            <person name="Blaghen M."/>
            <person name="Golyshin P.N."/>
            <person name="Kalogerakis N."/>
            <person name="Boon N."/>
            <person name="Magagnini M."/>
            <person name="Fava F."/>
        </authorList>
    </citation>
    <scope>NUCLEOTIDE SEQUENCE</scope>
</reference>
<organism evidence="1">
    <name type="scientific">marine sediment metagenome</name>
    <dbReference type="NCBI Taxonomy" id="412755"/>
    <lineage>
        <taxon>unclassified sequences</taxon>
        <taxon>metagenomes</taxon>
        <taxon>ecological metagenomes</taxon>
    </lineage>
</organism>
<dbReference type="AlphaFoldDB" id="A0A1B6NVL7"/>